<evidence type="ECO:0000256" key="14">
    <source>
        <dbReference type="ARBA" id="ARBA00023211"/>
    </source>
</evidence>
<comment type="pathway">
    <text evidence="2 17">Protein modification; protein glycosylation.</text>
</comment>
<dbReference type="PANTHER" id="PTHR46396">
    <property type="entry name" value="PROTEIN O-LINKED-MANNOSE BETA-1,2-N-ACETYLGLUCOSAMINYLTRANSFERASE 1"/>
    <property type="match status" value="1"/>
</dbReference>
<feature type="domain" description="ILEI/PANDER" evidence="19">
    <location>
        <begin position="106"/>
        <end position="195"/>
    </location>
</feature>
<keyword evidence="10" id="KW-1133">Transmembrane helix</keyword>
<dbReference type="PANTHER" id="PTHR46396:SF1">
    <property type="entry name" value="PROTEIN O-LINKED-MANNOSE BETA-1,2-N-ACETYLGLUCOSAMINYLTRANSFERASE 1"/>
    <property type="match status" value="1"/>
</dbReference>
<dbReference type="AlphaFoldDB" id="A0A9Q0RQD2"/>
<comment type="similarity">
    <text evidence="3 17">Belongs to the glycosyltransferase 13 family.</text>
</comment>
<dbReference type="OMA" id="NYETEIH"/>
<evidence type="ECO:0000256" key="12">
    <source>
        <dbReference type="ARBA" id="ARBA00023136"/>
    </source>
</evidence>
<dbReference type="Pfam" id="PF15711">
    <property type="entry name" value="ILEI"/>
    <property type="match status" value="1"/>
</dbReference>
<keyword evidence="5 17" id="KW-0328">Glycosyltransferase</keyword>
<dbReference type="EMBL" id="JAPWDV010000001">
    <property type="protein sequence ID" value="KAJ6224393.1"/>
    <property type="molecule type" value="Genomic_DNA"/>
</dbReference>
<keyword evidence="6" id="KW-0808">Transferase</keyword>
<dbReference type="GO" id="GO:0047223">
    <property type="term" value="F:beta-1,3-galactosyl-O-glycosyl-glycoprotein beta-1,3-N-acetylglucosaminyltransferase activity"/>
    <property type="evidence" value="ECO:0007669"/>
    <property type="project" value="TreeGrafter"/>
</dbReference>
<dbReference type="GO" id="GO:0030145">
    <property type="term" value="F:manganese ion binding"/>
    <property type="evidence" value="ECO:0007669"/>
    <property type="project" value="UniProtKB-UniRule"/>
</dbReference>
<accession>A0A9Q0RQD2</accession>
<evidence type="ECO:0000256" key="3">
    <source>
        <dbReference type="ARBA" id="ARBA00006492"/>
    </source>
</evidence>
<feature type="compositionally biased region" description="Low complexity" evidence="18">
    <location>
        <begin position="47"/>
        <end position="59"/>
    </location>
</feature>
<evidence type="ECO:0000313" key="20">
    <source>
        <dbReference type="EMBL" id="KAJ6224393.1"/>
    </source>
</evidence>
<feature type="region of interest" description="Disordered" evidence="18">
    <location>
        <begin position="19"/>
        <end position="68"/>
    </location>
</feature>
<dbReference type="Pfam" id="PF03071">
    <property type="entry name" value="GNT-I"/>
    <property type="match status" value="1"/>
</dbReference>
<comment type="catalytic activity">
    <reaction evidence="16 17">
        <text>3-O-(alpha-D-mannosyl)-L-threonyl-[protein] + UDP-N-acetyl-alpha-D-glucosamine = 3-O-(N-acetyl-beta-D-glucosaminyl-(1-&gt;2)-alpha-D-mannosyl)-L-threonyl-[protein] + UDP + H(+)</text>
        <dbReference type="Rhea" id="RHEA:54128"/>
        <dbReference type="Rhea" id="RHEA-COMP:13547"/>
        <dbReference type="Rhea" id="RHEA-COMP:13802"/>
        <dbReference type="ChEBI" id="CHEBI:15378"/>
        <dbReference type="ChEBI" id="CHEBI:57705"/>
        <dbReference type="ChEBI" id="CHEBI:58223"/>
        <dbReference type="ChEBI" id="CHEBI:137323"/>
        <dbReference type="ChEBI" id="CHEBI:138067"/>
    </reaction>
</comment>
<dbReference type="FunFam" id="3.90.550.10:FF:000252">
    <property type="entry name" value="Protein O-linked-mannose beta-1,2-N-acetylglucosaminyltransferase 1"/>
    <property type="match status" value="1"/>
</dbReference>
<evidence type="ECO:0000259" key="19">
    <source>
        <dbReference type="Pfam" id="PF15711"/>
    </source>
</evidence>
<comment type="subcellular location">
    <subcellularLocation>
        <location evidence="1 17">Golgi apparatus membrane</location>
        <topology evidence="1 17">Single-pass type II membrane protein</topology>
    </subcellularLocation>
</comment>
<dbReference type="Gene3D" id="3.90.550.10">
    <property type="entry name" value="Spore Coat Polysaccharide Biosynthesis Protein SpsA, Chain A"/>
    <property type="match status" value="1"/>
</dbReference>
<evidence type="ECO:0000313" key="21">
    <source>
        <dbReference type="Proteomes" id="UP001142055"/>
    </source>
</evidence>
<comment type="function">
    <text evidence="17">Participates in O-mannosyl glycosylation by catalyzing the addition of N-acetylglucosamine to O-linked mannose on glycoproteins. Catalyzes the synthesis of the GlcNAc(beta1-2)Man(alpha1-)O-Ser/Thr moiety on alpha-dystroglycan and other O-mannosylated proteins, providing the necessary basis for the addition of further carbohydrate moieties. Is specific for alpha linked terminal mannose.</text>
</comment>
<dbReference type="EC" id="2.4.1.-" evidence="17"/>
<keyword evidence="4" id="KW-0597">Phosphoprotein</keyword>
<keyword evidence="13" id="KW-1015">Disulfide bond</keyword>
<name>A0A9Q0RQD2_BLOTA</name>
<evidence type="ECO:0000256" key="16">
    <source>
        <dbReference type="ARBA" id="ARBA00049045"/>
    </source>
</evidence>
<keyword evidence="14 17" id="KW-0464">Manganese</keyword>
<evidence type="ECO:0000256" key="17">
    <source>
        <dbReference type="RuleBase" id="RU368119"/>
    </source>
</evidence>
<dbReference type="InterPro" id="IPR039474">
    <property type="entry name" value="POMGNT1_PANDER-like"/>
</dbReference>
<reference evidence="20" key="1">
    <citation type="submission" date="2022-12" db="EMBL/GenBank/DDBJ databases">
        <title>Genome assemblies of Blomia tropicalis.</title>
        <authorList>
            <person name="Cui Y."/>
        </authorList>
    </citation>
    <scope>NUCLEOTIDE SEQUENCE</scope>
    <source>
        <tissue evidence="20">Adult mites</tissue>
    </source>
</reference>
<keyword evidence="12" id="KW-0472">Membrane</keyword>
<keyword evidence="9 17" id="KW-0735">Signal-anchor</keyword>
<keyword evidence="21" id="KW-1185">Reference proteome</keyword>
<comment type="caution">
    <text evidence="20">The sequence shown here is derived from an EMBL/GenBank/DDBJ whole genome shotgun (WGS) entry which is preliminary data.</text>
</comment>
<evidence type="ECO:0000256" key="11">
    <source>
        <dbReference type="ARBA" id="ARBA00023034"/>
    </source>
</evidence>
<evidence type="ECO:0000256" key="7">
    <source>
        <dbReference type="ARBA" id="ARBA00022692"/>
    </source>
</evidence>
<comment type="cofactor">
    <cofactor evidence="17">
        <name>Mn(2+)</name>
        <dbReference type="ChEBI" id="CHEBI:29035"/>
    </cofactor>
    <text evidence="17">The manganese ion interacts primarily with the substrate UDP-N-acetylglucosamine.</text>
</comment>
<evidence type="ECO:0000256" key="9">
    <source>
        <dbReference type="ARBA" id="ARBA00022968"/>
    </source>
</evidence>
<dbReference type="SUPFAM" id="SSF53448">
    <property type="entry name" value="Nucleotide-diphospho-sugar transferases"/>
    <property type="match status" value="1"/>
</dbReference>
<sequence length="594" mass="68489">MVTVIINILFLIDTSNRLRNSGTNSNNGDDLSYGDSSANQMIDFDPNRSNSLRPRSLRLQQENQTPALRTNRPRVLKLEILSSQSRVYVNVDGTMILDDSDDSKGRGIHVLVLHQSTGSIMAQRLFDTYSPHEDESMSLFLNMITDGRIIVFAIKDEGTFQMKQSARQILKRLGSERASQIGWRDMWSMVVKKGDRAYGEAYAKSPEFNSWAAPVLLQATVPLVPAEESESRGCNPSMITVFIDGYFDEPLEVTKLFGLRGIHHTPIGVKNARISQHYKASLTATFNLFPDAEYAIVLEEDLDVSPDFFSYFAQTMHLLDTDESLYCISAWNDQGYEHTTADPALLYRVETMPGLGWLLSRKLYKEELETRWPTPEKLWDWDMWMRLPDIRHGRECVVPDVSRTYHFGSSGINMNSYFQDVYFKKHAFNTIPEVQLDNIESLKKNNYEIQMERLLRRAILVDHDRSPCETDFMPIRHTFADSTNKNVHQTKNDQHQHHLTSLIHPTHYIEPTSLNSTYVMYIKQTSSRDFTTWLHVAKCFKIWDLDARGFHKSLWRFFYQGHHLLVVGTPHSPYSRFMPLNITPIAIDATQNQV</sequence>
<dbReference type="InterPro" id="IPR004139">
    <property type="entry name" value="Glyco_trans_13"/>
</dbReference>
<evidence type="ECO:0000256" key="2">
    <source>
        <dbReference type="ARBA" id="ARBA00004922"/>
    </source>
</evidence>
<evidence type="ECO:0000256" key="13">
    <source>
        <dbReference type="ARBA" id="ARBA00023157"/>
    </source>
</evidence>
<organism evidence="20 21">
    <name type="scientific">Blomia tropicalis</name>
    <name type="common">Mite</name>
    <dbReference type="NCBI Taxonomy" id="40697"/>
    <lineage>
        <taxon>Eukaryota</taxon>
        <taxon>Metazoa</taxon>
        <taxon>Ecdysozoa</taxon>
        <taxon>Arthropoda</taxon>
        <taxon>Chelicerata</taxon>
        <taxon>Arachnida</taxon>
        <taxon>Acari</taxon>
        <taxon>Acariformes</taxon>
        <taxon>Sarcoptiformes</taxon>
        <taxon>Astigmata</taxon>
        <taxon>Glycyphagoidea</taxon>
        <taxon>Echimyopodidae</taxon>
        <taxon>Blomia</taxon>
    </lineage>
</organism>
<comment type="subunit">
    <text evidence="15">Interacts with DAG1 (via O-linked mannose moiety). Interacts (via transmembrane domain) with FKTN; the interaction is direct and is required for normal location in Golgi membranes.</text>
</comment>
<proteinExistence type="inferred from homology"/>
<evidence type="ECO:0000256" key="4">
    <source>
        <dbReference type="ARBA" id="ARBA00022553"/>
    </source>
</evidence>
<dbReference type="GO" id="GO:0016266">
    <property type="term" value="P:protein O-linked glycosylation via N-acetyl-galactosamine"/>
    <property type="evidence" value="ECO:0007669"/>
    <property type="project" value="TreeGrafter"/>
</dbReference>
<feature type="compositionally biased region" description="Polar residues" evidence="18">
    <location>
        <begin position="19"/>
        <end position="40"/>
    </location>
</feature>
<evidence type="ECO:0000256" key="18">
    <source>
        <dbReference type="SAM" id="MobiDB-lite"/>
    </source>
</evidence>
<dbReference type="InterPro" id="IPR052463">
    <property type="entry name" value="O-linked_mannose_GnT"/>
</dbReference>
<protein>
    <recommendedName>
        <fullName evidence="17">Protein O-linked-mannose beta-1,2-N-acetylglucosaminyltransferase</fullName>
        <shortName evidence="17">POMGnT1</shortName>
        <ecNumber evidence="17">2.4.1.-</ecNumber>
    </recommendedName>
</protein>
<dbReference type="Proteomes" id="UP001142055">
    <property type="component" value="Chromosome 1"/>
</dbReference>
<dbReference type="GO" id="GO:0000139">
    <property type="term" value="C:Golgi membrane"/>
    <property type="evidence" value="ECO:0007669"/>
    <property type="project" value="UniProtKB-SubCell"/>
</dbReference>
<dbReference type="CDD" id="cd13937">
    <property type="entry name" value="PANDER_GnT-1_2_like"/>
    <property type="match status" value="1"/>
</dbReference>
<keyword evidence="7" id="KW-0812">Transmembrane</keyword>
<comment type="domain">
    <text evidence="17">The stem domain mediates specific interaction with beta-linked N-acetylglucosamine moieties of O-glycosylated proteins. It also interacts with its product, N-acetyl-beta-D-glucosaminyl-(1-&gt;2)-O-alpha-D-mannosylprotein.</text>
</comment>
<evidence type="ECO:0000256" key="1">
    <source>
        <dbReference type="ARBA" id="ARBA00004323"/>
    </source>
</evidence>
<dbReference type="PROSITE" id="PS52031">
    <property type="entry name" value="GG_LECTIN"/>
    <property type="match status" value="1"/>
</dbReference>
<dbReference type="InterPro" id="IPR039477">
    <property type="entry name" value="ILEI/PANDER_dom"/>
</dbReference>
<keyword evidence="8 17" id="KW-0479">Metal-binding</keyword>
<evidence type="ECO:0000256" key="8">
    <source>
        <dbReference type="ARBA" id="ARBA00022723"/>
    </source>
</evidence>
<dbReference type="InterPro" id="IPR029044">
    <property type="entry name" value="Nucleotide-diphossugar_trans"/>
</dbReference>
<evidence type="ECO:0000256" key="10">
    <source>
        <dbReference type="ARBA" id="ARBA00022989"/>
    </source>
</evidence>
<gene>
    <name evidence="20" type="ORF">RDWZM_002938</name>
</gene>
<evidence type="ECO:0000256" key="6">
    <source>
        <dbReference type="ARBA" id="ARBA00022679"/>
    </source>
</evidence>
<keyword evidence="11 17" id="KW-0333">Golgi apparatus</keyword>
<evidence type="ECO:0000256" key="5">
    <source>
        <dbReference type="ARBA" id="ARBA00022676"/>
    </source>
</evidence>
<evidence type="ECO:0000256" key="15">
    <source>
        <dbReference type="ARBA" id="ARBA00046887"/>
    </source>
</evidence>